<accession>A0ABU5Q6Y5</accession>
<protein>
    <submittedName>
        <fullName evidence="1">Winged helix DNA-binding domain-containing protein</fullName>
    </submittedName>
</protein>
<evidence type="ECO:0000313" key="2">
    <source>
        <dbReference type="Proteomes" id="UP001302949"/>
    </source>
</evidence>
<reference evidence="1 2" key="1">
    <citation type="submission" date="2023-12" db="EMBL/GenBank/DDBJ databases">
        <title>Novel species of the genus Arcicella isolated from rivers.</title>
        <authorList>
            <person name="Lu H."/>
        </authorList>
    </citation>
    <scope>NUCLEOTIDE SEQUENCE [LARGE SCALE GENOMIC DNA]</scope>
    <source>
        <strain evidence="1 2">KCTC 23307</strain>
    </source>
</reference>
<evidence type="ECO:0000313" key="1">
    <source>
        <dbReference type="EMBL" id="MEA5138591.1"/>
    </source>
</evidence>
<dbReference type="PANTHER" id="PTHR38479:SF2">
    <property type="entry name" value="WINGED HELIX DNA-BINDING DOMAIN-CONTAINING PROTEIN"/>
    <property type="match status" value="1"/>
</dbReference>
<comment type="caution">
    <text evidence="1">The sequence shown here is derived from an EMBL/GenBank/DDBJ whole genome shotgun (WGS) entry which is preliminary data.</text>
</comment>
<sequence>MDREVIIKLRLSNQGLSANSFEKPEEVVAHFGAMQAQDYGMALWAVALRMKNPNKNQIENCIGTGEIIRTHILRPTWHLVHQKDIRWMMELTATNVKKAAQYIDKKEGLTDELFLKVWKILEPQFIEYDNLTKETIVSCLSKADIEVNNLLATQIIMRAELSMLLCNGVKKGTYTFFEKRVATSDKLSKSEAIARLTQVYFQSRGPATLKDFAWWSGLSISDAKIGIAELGNNLKSFQLDALKYFYFEPKNILTEKNTSALLPCYDEYTVAYSESRNLVLPENADSAATGNGIFKPIILSENEIIGIWRKIKKSPFVEMQAFTDKGIMSSKNIQDSIKSFNNFNQ</sequence>
<keyword evidence="2" id="KW-1185">Reference proteome</keyword>
<dbReference type="PANTHER" id="PTHR38479">
    <property type="entry name" value="LMO0824 PROTEIN"/>
    <property type="match status" value="1"/>
</dbReference>
<keyword evidence="1" id="KW-0238">DNA-binding</keyword>
<name>A0ABU5Q6Y5_9BACT</name>
<proteinExistence type="predicted"/>
<dbReference type="RefSeq" id="WP_323295758.1">
    <property type="nucleotide sequence ID" value="NZ_JAYFUM010000006.1"/>
</dbReference>
<dbReference type="Proteomes" id="UP001302949">
    <property type="component" value="Unassembled WGS sequence"/>
</dbReference>
<organism evidence="1 2">
    <name type="scientific">Arcicella rigui</name>
    <dbReference type="NCBI Taxonomy" id="797020"/>
    <lineage>
        <taxon>Bacteria</taxon>
        <taxon>Pseudomonadati</taxon>
        <taxon>Bacteroidota</taxon>
        <taxon>Cytophagia</taxon>
        <taxon>Cytophagales</taxon>
        <taxon>Flectobacillaceae</taxon>
        <taxon>Arcicella</taxon>
    </lineage>
</organism>
<dbReference type="EMBL" id="JAYFUM010000006">
    <property type="protein sequence ID" value="MEA5138591.1"/>
    <property type="molecule type" value="Genomic_DNA"/>
</dbReference>
<dbReference type="Pfam" id="PF06224">
    <property type="entry name" value="AlkZ-like"/>
    <property type="match status" value="1"/>
</dbReference>
<dbReference type="InterPro" id="IPR009351">
    <property type="entry name" value="AlkZ-like"/>
</dbReference>
<dbReference type="GO" id="GO:0003677">
    <property type="term" value="F:DNA binding"/>
    <property type="evidence" value="ECO:0007669"/>
    <property type="project" value="UniProtKB-KW"/>
</dbReference>
<gene>
    <name evidence="1" type="ORF">VB248_05595</name>
</gene>